<reference evidence="1" key="1">
    <citation type="submission" date="2014-09" db="EMBL/GenBank/DDBJ databases">
        <authorList>
            <person name="Magalhaes I.L.F."/>
            <person name="Oliveira U."/>
            <person name="Santos F.R."/>
            <person name="Vidigal T.H.D.A."/>
            <person name="Brescovit A.D."/>
            <person name="Santos A.J."/>
        </authorList>
    </citation>
    <scope>NUCLEOTIDE SEQUENCE</scope>
    <source>
        <tissue evidence="1">Shoot tissue taken approximately 20 cm above the soil surface</tissue>
    </source>
</reference>
<evidence type="ECO:0000313" key="1">
    <source>
        <dbReference type="EMBL" id="JAE29122.1"/>
    </source>
</evidence>
<proteinExistence type="predicted"/>
<accession>A0A0A9GX94</accession>
<dbReference type="EMBL" id="GBRH01168774">
    <property type="protein sequence ID" value="JAE29122.1"/>
    <property type="molecule type" value="Transcribed_RNA"/>
</dbReference>
<dbReference type="AlphaFoldDB" id="A0A0A9GX94"/>
<protein>
    <submittedName>
        <fullName evidence="1">Uncharacterized protein</fullName>
    </submittedName>
</protein>
<organism evidence="1">
    <name type="scientific">Arundo donax</name>
    <name type="common">Giant reed</name>
    <name type="synonym">Donax arundinaceus</name>
    <dbReference type="NCBI Taxonomy" id="35708"/>
    <lineage>
        <taxon>Eukaryota</taxon>
        <taxon>Viridiplantae</taxon>
        <taxon>Streptophyta</taxon>
        <taxon>Embryophyta</taxon>
        <taxon>Tracheophyta</taxon>
        <taxon>Spermatophyta</taxon>
        <taxon>Magnoliopsida</taxon>
        <taxon>Liliopsida</taxon>
        <taxon>Poales</taxon>
        <taxon>Poaceae</taxon>
        <taxon>PACMAD clade</taxon>
        <taxon>Arundinoideae</taxon>
        <taxon>Arundineae</taxon>
        <taxon>Arundo</taxon>
    </lineage>
</organism>
<sequence>MVLEGGAATGRHWVLGGIGEGWRPVGGWDGGGAGRREALVVSGGRRWW</sequence>
<reference evidence="1" key="2">
    <citation type="journal article" date="2015" name="Data Brief">
        <title>Shoot transcriptome of the giant reed, Arundo donax.</title>
        <authorList>
            <person name="Barrero R.A."/>
            <person name="Guerrero F.D."/>
            <person name="Moolhuijzen P."/>
            <person name="Goolsby J.A."/>
            <person name="Tidwell J."/>
            <person name="Bellgard S.E."/>
            <person name="Bellgard M.I."/>
        </authorList>
    </citation>
    <scope>NUCLEOTIDE SEQUENCE</scope>
    <source>
        <tissue evidence="1">Shoot tissue taken approximately 20 cm above the soil surface</tissue>
    </source>
</reference>
<name>A0A0A9GX94_ARUDO</name>